<dbReference type="PANTHER" id="PTHR35848">
    <property type="entry name" value="OXALATE-BINDING PROTEIN"/>
    <property type="match status" value="1"/>
</dbReference>
<sequence>MYPGQTLPTHSHEQADDIWIVIEGTADYYPECGEIVQIKAGDVIVARAGEKHGMANNSDEDFIMLGIAGPTPLGFIPHNND</sequence>
<dbReference type="PANTHER" id="PTHR35848:SF6">
    <property type="entry name" value="CUPIN TYPE-2 DOMAIN-CONTAINING PROTEIN"/>
    <property type="match status" value="1"/>
</dbReference>
<dbReference type="InterPro" id="IPR051610">
    <property type="entry name" value="GPI/OXD"/>
</dbReference>
<name>A0ABW4NK61_9LACT</name>
<comment type="caution">
    <text evidence="3">The sequence shown here is derived from an EMBL/GenBank/DDBJ whole genome shotgun (WGS) entry which is preliminary data.</text>
</comment>
<proteinExistence type="predicted"/>
<dbReference type="InterPro" id="IPR013096">
    <property type="entry name" value="Cupin_2"/>
</dbReference>
<protein>
    <submittedName>
        <fullName evidence="3">Cupin domain-containing protein</fullName>
    </submittedName>
</protein>
<dbReference type="Proteomes" id="UP001597285">
    <property type="component" value="Unassembled WGS sequence"/>
</dbReference>
<dbReference type="RefSeq" id="WP_197408960.1">
    <property type="nucleotide sequence ID" value="NZ_JBHSQC010000005.1"/>
</dbReference>
<keyword evidence="1" id="KW-0479">Metal-binding</keyword>
<evidence type="ECO:0000256" key="1">
    <source>
        <dbReference type="ARBA" id="ARBA00022723"/>
    </source>
</evidence>
<evidence type="ECO:0000313" key="4">
    <source>
        <dbReference type="Proteomes" id="UP001597285"/>
    </source>
</evidence>
<feature type="domain" description="Cupin type-2" evidence="2">
    <location>
        <begin position="2"/>
        <end position="65"/>
    </location>
</feature>
<organism evidence="3 4">
    <name type="scientific">Carnobacterium antarcticum</name>
    <dbReference type="NCBI Taxonomy" id="2126436"/>
    <lineage>
        <taxon>Bacteria</taxon>
        <taxon>Bacillati</taxon>
        <taxon>Bacillota</taxon>
        <taxon>Bacilli</taxon>
        <taxon>Lactobacillales</taxon>
        <taxon>Carnobacteriaceae</taxon>
        <taxon>Carnobacterium</taxon>
    </lineage>
</organism>
<reference evidence="4" key="1">
    <citation type="journal article" date="2019" name="Int. J. Syst. Evol. Microbiol.">
        <title>The Global Catalogue of Microorganisms (GCM) 10K type strain sequencing project: providing services to taxonomists for standard genome sequencing and annotation.</title>
        <authorList>
            <consortium name="The Broad Institute Genomics Platform"/>
            <consortium name="The Broad Institute Genome Sequencing Center for Infectious Disease"/>
            <person name="Wu L."/>
            <person name="Ma J."/>
        </authorList>
    </citation>
    <scope>NUCLEOTIDE SEQUENCE [LARGE SCALE GENOMIC DNA]</scope>
    <source>
        <strain evidence="4">KCTC 42143</strain>
    </source>
</reference>
<accession>A0ABW4NK61</accession>
<dbReference type="Pfam" id="PF07883">
    <property type="entry name" value="Cupin_2"/>
    <property type="match status" value="1"/>
</dbReference>
<dbReference type="Gene3D" id="2.60.120.10">
    <property type="entry name" value="Jelly Rolls"/>
    <property type="match status" value="1"/>
</dbReference>
<dbReference type="InterPro" id="IPR014710">
    <property type="entry name" value="RmlC-like_jellyroll"/>
</dbReference>
<dbReference type="SUPFAM" id="SSF51182">
    <property type="entry name" value="RmlC-like cupins"/>
    <property type="match status" value="1"/>
</dbReference>
<evidence type="ECO:0000313" key="3">
    <source>
        <dbReference type="EMBL" id="MFD1798508.1"/>
    </source>
</evidence>
<gene>
    <name evidence="3" type="ORF">ACFSBK_01355</name>
</gene>
<evidence type="ECO:0000259" key="2">
    <source>
        <dbReference type="Pfam" id="PF07883"/>
    </source>
</evidence>
<dbReference type="EMBL" id="JBHUFF010000006">
    <property type="protein sequence ID" value="MFD1798508.1"/>
    <property type="molecule type" value="Genomic_DNA"/>
</dbReference>
<keyword evidence="4" id="KW-1185">Reference proteome</keyword>
<dbReference type="InterPro" id="IPR011051">
    <property type="entry name" value="RmlC_Cupin_sf"/>
</dbReference>